<feature type="compositionally biased region" description="Gly residues" evidence="1">
    <location>
        <begin position="561"/>
        <end position="583"/>
    </location>
</feature>
<feature type="compositionally biased region" description="Polar residues" evidence="1">
    <location>
        <begin position="666"/>
        <end position="677"/>
    </location>
</feature>
<protein>
    <recommendedName>
        <fullName evidence="4">Bacterial bifunctional deaminase-reductase C-terminal domain-containing protein</fullName>
    </recommendedName>
</protein>
<feature type="compositionally biased region" description="Low complexity" evidence="1">
    <location>
        <begin position="637"/>
        <end position="665"/>
    </location>
</feature>
<dbReference type="Proteomes" id="UP001189429">
    <property type="component" value="Unassembled WGS sequence"/>
</dbReference>
<gene>
    <name evidence="2" type="ORF">PCOR1329_LOCUS36939</name>
</gene>
<keyword evidence="3" id="KW-1185">Reference proteome</keyword>
<sequence length="677" mass="68622">MAWSAVVAPSGPQWPAASAASDAAAPARASAERLAAFAESLAPFLAGAGSCPGRSAQPTFKVVPGQGPGDPAGISCDPVEVADALGHEGEPAAEVAREMLEGLALASFDRATQARAVVTAAALLQAAAALLEQGLTPWAVRQALQDAELAAGEALERLAAEQLATELLAGASGGSARGLPRAGSAGLAERGAIGEPLPRACSGSDAEDDIGWFLGEPGPACADGAAQEAALCAPTPTPPGPHPVASGAAQRSEMDDLDDICAELQRRCRSVAAAPDCSRGRHCFVYATVRTRLRPDCTLLRGIVSHVPRECLVASDATLLAERWPPLRRAVFVDADLTVAAYETCAPSRRRPPETFLLAGPAVSVGAAREAAVVQALRRLLAARGTEALLVSGEVAPAVASACRDGGAVLIWGLPARLLAALAQDAGARVLRGLPSIAAGGGPVGERPAWEAGVALRVELRELQPEARRGCFSYPLLGRRQPIIGPPTPVQHGRGGRGSLLGVEGRGGGGGLLVHRAPRGSLSAHAPAPARRALRPPLRRAARPRGGRRGPVAARRRRLGGGRGRGPGRPGRGRGRGLLAGGRGRPRGRRPVGGARGGPAGFGCRHGPFRGGLPGGGRAGGRGDVARGGPGHRRARGAAAGCRRGAGAPLCRRGGAAARRPGGAASDQSGPRSQKNR</sequence>
<proteinExistence type="predicted"/>
<feature type="compositionally biased region" description="Gly residues" evidence="1">
    <location>
        <begin position="609"/>
        <end position="629"/>
    </location>
</feature>
<feature type="compositionally biased region" description="Basic residues" evidence="1">
    <location>
        <begin position="532"/>
        <end position="560"/>
    </location>
</feature>
<evidence type="ECO:0000313" key="3">
    <source>
        <dbReference type="Proteomes" id="UP001189429"/>
    </source>
</evidence>
<organism evidence="2 3">
    <name type="scientific">Prorocentrum cordatum</name>
    <dbReference type="NCBI Taxonomy" id="2364126"/>
    <lineage>
        <taxon>Eukaryota</taxon>
        <taxon>Sar</taxon>
        <taxon>Alveolata</taxon>
        <taxon>Dinophyceae</taxon>
        <taxon>Prorocentrales</taxon>
        <taxon>Prorocentraceae</taxon>
        <taxon>Prorocentrum</taxon>
    </lineage>
</organism>
<evidence type="ECO:0008006" key="4">
    <source>
        <dbReference type="Google" id="ProtNLM"/>
    </source>
</evidence>
<dbReference type="EMBL" id="CAUYUJ010014487">
    <property type="protein sequence ID" value="CAK0841868.1"/>
    <property type="molecule type" value="Genomic_DNA"/>
</dbReference>
<evidence type="ECO:0000313" key="2">
    <source>
        <dbReference type="EMBL" id="CAK0841868.1"/>
    </source>
</evidence>
<accession>A0ABN9T9Q2</accession>
<feature type="region of interest" description="Disordered" evidence="1">
    <location>
        <begin position="520"/>
        <end position="677"/>
    </location>
</feature>
<evidence type="ECO:0000256" key="1">
    <source>
        <dbReference type="SAM" id="MobiDB-lite"/>
    </source>
</evidence>
<reference evidence="2" key="1">
    <citation type="submission" date="2023-10" db="EMBL/GenBank/DDBJ databases">
        <authorList>
            <person name="Chen Y."/>
            <person name="Shah S."/>
            <person name="Dougan E. K."/>
            <person name="Thang M."/>
            <person name="Chan C."/>
        </authorList>
    </citation>
    <scope>NUCLEOTIDE SEQUENCE [LARGE SCALE GENOMIC DNA]</scope>
</reference>
<comment type="caution">
    <text evidence="2">The sequence shown here is derived from an EMBL/GenBank/DDBJ whole genome shotgun (WGS) entry which is preliminary data.</text>
</comment>
<name>A0ABN9T9Q2_9DINO</name>